<dbReference type="Proteomes" id="UP000034316">
    <property type="component" value="Unassembled WGS sequence"/>
</dbReference>
<keyword evidence="1" id="KW-1133">Transmembrane helix</keyword>
<sequence>MRSERSKMDFNSILGYSMPGIGGGQAFIMLLVVWELIWKGLALWKAAQNKETAWYVAILILNTVGILPILYLYVFSKKSK</sequence>
<dbReference type="STRING" id="1618333.UR93_C0011G0010"/>
<accession>A0A0G0GA16</accession>
<comment type="caution">
    <text evidence="3">The sequence shown here is derived from an EMBL/GenBank/DDBJ whole genome shotgun (WGS) entry which is preliminary data.</text>
</comment>
<proteinExistence type="predicted"/>
<organism evidence="3 4">
    <name type="scientific">Berkelbacteria bacterium GW2011_GWA2_35_9</name>
    <dbReference type="NCBI Taxonomy" id="1618333"/>
    <lineage>
        <taxon>Bacteria</taxon>
        <taxon>Candidatus Berkelbacteria</taxon>
    </lineage>
</organism>
<dbReference type="InterPro" id="IPR043712">
    <property type="entry name" value="DUF5652"/>
</dbReference>
<name>A0A0G0GA16_9BACT</name>
<keyword evidence="1" id="KW-0812">Transmembrane</keyword>
<feature type="domain" description="DUF5652" evidence="2">
    <location>
        <begin position="25"/>
        <end position="80"/>
    </location>
</feature>
<evidence type="ECO:0000313" key="3">
    <source>
        <dbReference type="EMBL" id="KKP88562.1"/>
    </source>
</evidence>
<keyword evidence="1" id="KW-0472">Membrane</keyword>
<feature type="transmembrane region" description="Helical" evidence="1">
    <location>
        <begin position="54"/>
        <end position="74"/>
    </location>
</feature>
<evidence type="ECO:0000259" key="2">
    <source>
        <dbReference type="Pfam" id="PF18893"/>
    </source>
</evidence>
<reference evidence="3 4" key="1">
    <citation type="journal article" date="2015" name="Nature">
        <title>rRNA introns, odd ribosomes, and small enigmatic genomes across a large radiation of phyla.</title>
        <authorList>
            <person name="Brown C.T."/>
            <person name="Hug L.A."/>
            <person name="Thomas B.C."/>
            <person name="Sharon I."/>
            <person name="Castelle C.J."/>
            <person name="Singh A."/>
            <person name="Wilkins M.J."/>
            <person name="Williams K.H."/>
            <person name="Banfield J.F."/>
        </authorList>
    </citation>
    <scope>NUCLEOTIDE SEQUENCE [LARGE SCALE GENOMIC DNA]</scope>
</reference>
<evidence type="ECO:0000313" key="4">
    <source>
        <dbReference type="Proteomes" id="UP000034316"/>
    </source>
</evidence>
<evidence type="ECO:0000256" key="1">
    <source>
        <dbReference type="SAM" id="Phobius"/>
    </source>
</evidence>
<dbReference type="Pfam" id="PF18893">
    <property type="entry name" value="DUF5652"/>
    <property type="match status" value="1"/>
</dbReference>
<feature type="transmembrane region" description="Helical" evidence="1">
    <location>
        <begin position="12"/>
        <end position="34"/>
    </location>
</feature>
<dbReference type="EMBL" id="LBRB01000011">
    <property type="protein sequence ID" value="KKP88562.1"/>
    <property type="molecule type" value="Genomic_DNA"/>
</dbReference>
<protein>
    <recommendedName>
        <fullName evidence="2">DUF5652 domain-containing protein</fullName>
    </recommendedName>
</protein>
<dbReference type="AlphaFoldDB" id="A0A0G0GA16"/>
<gene>
    <name evidence="3" type="ORF">UR93_C0011G0010</name>
</gene>